<keyword evidence="1" id="KW-0732">Signal</keyword>
<evidence type="ECO:0000313" key="3">
    <source>
        <dbReference type="EMBL" id="MDQ7251234.1"/>
    </source>
</evidence>
<dbReference type="RefSeq" id="WP_379961407.1">
    <property type="nucleotide sequence ID" value="NZ_JAUYVI010000010.1"/>
</dbReference>
<dbReference type="EMBL" id="JAUYVI010000010">
    <property type="protein sequence ID" value="MDQ7251234.1"/>
    <property type="molecule type" value="Genomic_DNA"/>
</dbReference>
<proteinExistence type="predicted"/>
<dbReference type="Pfam" id="PF04366">
    <property type="entry name" value="Ysc84"/>
    <property type="match status" value="1"/>
</dbReference>
<dbReference type="Proteomes" id="UP001230156">
    <property type="component" value="Unassembled WGS sequence"/>
</dbReference>
<gene>
    <name evidence="3" type="ORF">Q8A70_26345</name>
</gene>
<comment type="caution">
    <text evidence="3">The sequence shown here is derived from an EMBL/GenBank/DDBJ whole genome shotgun (WGS) entry which is preliminary data.</text>
</comment>
<dbReference type="InterPro" id="IPR007461">
    <property type="entry name" value="Ysc84_actin-binding"/>
</dbReference>
<dbReference type="InterPro" id="IPR051702">
    <property type="entry name" value="SH3_domain_YSC84-like"/>
</dbReference>
<organism evidence="3 4">
    <name type="scientific">Dongia sedimenti</name>
    <dbReference type="NCBI Taxonomy" id="3064282"/>
    <lineage>
        <taxon>Bacteria</taxon>
        <taxon>Pseudomonadati</taxon>
        <taxon>Pseudomonadota</taxon>
        <taxon>Alphaproteobacteria</taxon>
        <taxon>Rhodospirillales</taxon>
        <taxon>Dongiaceae</taxon>
        <taxon>Dongia</taxon>
    </lineage>
</organism>
<dbReference type="CDD" id="cd11524">
    <property type="entry name" value="SYLF"/>
    <property type="match status" value="1"/>
</dbReference>
<feature type="chain" id="PRO_5045330991" evidence="1">
    <location>
        <begin position="29"/>
        <end position="228"/>
    </location>
</feature>
<feature type="domain" description="Ysc84 actin-binding" evidence="2">
    <location>
        <begin position="106"/>
        <end position="225"/>
    </location>
</feature>
<accession>A0ABU0YU51</accession>
<name>A0ABU0YU51_9PROT</name>
<evidence type="ECO:0000256" key="1">
    <source>
        <dbReference type="SAM" id="SignalP"/>
    </source>
</evidence>
<keyword evidence="4" id="KW-1185">Reference proteome</keyword>
<dbReference type="PANTHER" id="PTHR15629">
    <property type="entry name" value="SH3YL1 PROTEIN"/>
    <property type="match status" value="1"/>
</dbReference>
<protein>
    <submittedName>
        <fullName evidence="3">Lipid-binding SYLF domain-containing protein</fullName>
    </submittedName>
</protein>
<evidence type="ECO:0000313" key="4">
    <source>
        <dbReference type="Proteomes" id="UP001230156"/>
    </source>
</evidence>
<sequence>MSFRMNRRALIASLALAPVMATAGPAFALTDQQELIDEARITFDKLITSLEFGELPGYVKKAKAIMIFPDIFKAGFVIGGQGGSGILLVRDAAKGWSQPAFYTLAEGSLGLQIGGQSSSTIFTIMSQKALDAILDNQMKFGGDMSVAAGPHGKGIGSDTTTNFSSDVYTFAKTAGAFAGISFNGAGILKNDDDNHAYYGPNATPYGIVIERKFQNPNTQSLLNSLAPY</sequence>
<reference evidence="4" key="1">
    <citation type="submission" date="2023-08" db="EMBL/GenBank/DDBJ databases">
        <title>Rhodospirillaceae gen. nov., a novel taxon isolated from the Yangtze River Yuezi River estuary sludge.</title>
        <authorList>
            <person name="Ruan L."/>
        </authorList>
    </citation>
    <scope>NUCLEOTIDE SEQUENCE [LARGE SCALE GENOMIC DNA]</scope>
    <source>
        <strain evidence="4">R-7</strain>
    </source>
</reference>
<evidence type="ECO:0000259" key="2">
    <source>
        <dbReference type="Pfam" id="PF04366"/>
    </source>
</evidence>
<dbReference type="InterPro" id="IPR006311">
    <property type="entry name" value="TAT_signal"/>
</dbReference>
<feature type="signal peptide" evidence="1">
    <location>
        <begin position="1"/>
        <end position="28"/>
    </location>
</feature>
<dbReference type="PANTHER" id="PTHR15629:SF2">
    <property type="entry name" value="SH3 DOMAIN-CONTAINING YSC84-LIKE PROTEIN 1"/>
    <property type="match status" value="1"/>
</dbReference>
<dbReference type="PROSITE" id="PS51318">
    <property type="entry name" value="TAT"/>
    <property type="match status" value="1"/>
</dbReference>